<feature type="transmembrane region" description="Helical" evidence="3">
    <location>
        <begin position="44"/>
        <end position="62"/>
    </location>
</feature>
<dbReference type="InterPro" id="IPR005754">
    <property type="entry name" value="Sortase"/>
</dbReference>
<comment type="caution">
    <text evidence="4">The sequence shown here is derived from an EMBL/GenBank/DDBJ whole genome shotgun (WGS) entry which is preliminary data.</text>
</comment>
<dbReference type="InterPro" id="IPR023365">
    <property type="entry name" value="Sortase_dom-sf"/>
</dbReference>
<organism evidence="4 5">
    <name type="scientific">Streptococcus suis</name>
    <dbReference type="NCBI Taxonomy" id="1307"/>
    <lineage>
        <taxon>Bacteria</taxon>
        <taxon>Bacillati</taxon>
        <taxon>Bacillota</taxon>
        <taxon>Bacilli</taxon>
        <taxon>Lactobacillales</taxon>
        <taxon>Streptococcaceae</taxon>
        <taxon>Streptococcus</taxon>
    </lineage>
</organism>
<dbReference type="CDD" id="cd05826">
    <property type="entry name" value="Sortase_B"/>
    <property type="match status" value="1"/>
</dbReference>
<accession>A0A6L8MZI1</accession>
<dbReference type="InterPro" id="IPR009835">
    <property type="entry name" value="SrtB"/>
</dbReference>
<evidence type="ECO:0000256" key="1">
    <source>
        <dbReference type="ARBA" id="ARBA00022801"/>
    </source>
</evidence>
<feature type="active site" description="Acyl-thioester intermediate" evidence="2">
    <location>
        <position position="245"/>
    </location>
</feature>
<evidence type="ECO:0000256" key="3">
    <source>
        <dbReference type="SAM" id="Phobius"/>
    </source>
</evidence>
<sequence>MNLSFYYWLGLVQSAIVVENATLTDNLVVKYYGKGDFVKRFRQVFGLALLIITVFLFLYGIGDLEKAEEVRLQRKNIEQIFQKNSDAYAWIRVEGTKINYPVLQHPTDDAYYLTHDAEGNETQYGAIFTEKVNQTSFEDPVTIIYGHAMRDDSMFGSLDYLAEPSTFESIQTVTITKDGKDFLYQIVAAYSFPDDHLYHTYGLGDLKQVESYVSLLEARADENGGFYRPFDFDVTRDKLLILSTCDVAGNERRFVVHAVRKGES</sequence>
<gene>
    <name evidence="4" type="ORF">GLP18_09385</name>
</gene>
<feature type="transmembrane region" description="Helical" evidence="3">
    <location>
        <begin position="6"/>
        <end position="23"/>
    </location>
</feature>
<proteinExistence type="predicted"/>
<feature type="active site" description="Proton donor/acceptor" evidence="2">
    <location>
        <position position="147"/>
    </location>
</feature>
<reference evidence="4 5" key="1">
    <citation type="submission" date="2019-11" db="EMBL/GenBank/DDBJ databases">
        <title>Divergent Streptococcus suis from cattle.</title>
        <authorList>
            <person name="Williamson C."/>
        </authorList>
    </citation>
    <scope>NUCLEOTIDE SEQUENCE [LARGE SCALE GENOMIC DNA]</scope>
    <source>
        <strain evidence="4 5">10-36905</strain>
    </source>
</reference>
<keyword evidence="3" id="KW-1133">Transmembrane helix</keyword>
<evidence type="ECO:0000313" key="5">
    <source>
        <dbReference type="Proteomes" id="UP000483765"/>
    </source>
</evidence>
<dbReference type="AlphaFoldDB" id="A0A6L8MZI1"/>
<dbReference type="Gene3D" id="2.40.260.10">
    <property type="entry name" value="Sortase"/>
    <property type="match status" value="1"/>
</dbReference>
<dbReference type="GO" id="GO:0016787">
    <property type="term" value="F:hydrolase activity"/>
    <property type="evidence" value="ECO:0007669"/>
    <property type="project" value="UniProtKB-KW"/>
</dbReference>
<protein>
    <submittedName>
        <fullName evidence="4">Sortase</fullName>
    </submittedName>
</protein>
<dbReference type="Proteomes" id="UP000483765">
    <property type="component" value="Unassembled WGS sequence"/>
</dbReference>
<dbReference type="SUPFAM" id="SSF63817">
    <property type="entry name" value="Sortase"/>
    <property type="match status" value="1"/>
</dbReference>
<keyword evidence="3" id="KW-0812">Transmembrane</keyword>
<dbReference type="EMBL" id="WNXH01000017">
    <property type="protein sequence ID" value="MYN70413.1"/>
    <property type="molecule type" value="Genomic_DNA"/>
</dbReference>
<name>A0A6L8MZI1_STRSU</name>
<keyword evidence="3" id="KW-0472">Membrane</keyword>
<dbReference type="Pfam" id="PF04203">
    <property type="entry name" value="Sortase"/>
    <property type="match status" value="1"/>
</dbReference>
<evidence type="ECO:0000256" key="2">
    <source>
        <dbReference type="PIRSR" id="PIRSR605754-1"/>
    </source>
</evidence>
<keyword evidence="1" id="KW-0378">Hydrolase</keyword>
<evidence type="ECO:0000313" key="4">
    <source>
        <dbReference type="EMBL" id="MYN70413.1"/>
    </source>
</evidence>